<dbReference type="Proteomes" id="UP000267223">
    <property type="component" value="Unassembled WGS sequence"/>
</dbReference>
<dbReference type="AlphaFoldDB" id="A0A3M9N9X9"/>
<keyword evidence="1" id="KW-0472">Membrane</keyword>
<name>A0A3M9N9X9_9BACT</name>
<accession>A0A3M9N9X9</accession>
<feature type="transmembrane region" description="Helical" evidence="1">
    <location>
        <begin position="35"/>
        <end position="52"/>
    </location>
</feature>
<keyword evidence="1" id="KW-1133">Transmembrane helix</keyword>
<reference evidence="2 3" key="1">
    <citation type="submission" date="2018-11" db="EMBL/GenBank/DDBJ databases">
        <title>Draft genome sequence of Ferruginibacter sp. BO-59.</title>
        <authorList>
            <person name="Im W.T."/>
        </authorList>
    </citation>
    <scope>NUCLEOTIDE SEQUENCE [LARGE SCALE GENOMIC DNA]</scope>
    <source>
        <strain evidence="2 3">BO-59</strain>
    </source>
</reference>
<gene>
    <name evidence="2" type="ORF">EFY79_17310</name>
</gene>
<evidence type="ECO:0000313" key="2">
    <source>
        <dbReference type="EMBL" id="RNI34063.1"/>
    </source>
</evidence>
<comment type="caution">
    <text evidence="2">The sequence shown here is derived from an EMBL/GenBank/DDBJ whole genome shotgun (WGS) entry which is preliminary data.</text>
</comment>
<feature type="transmembrane region" description="Helical" evidence="1">
    <location>
        <begin position="6"/>
        <end position="23"/>
    </location>
</feature>
<proteinExistence type="predicted"/>
<keyword evidence="3" id="KW-1185">Reference proteome</keyword>
<dbReference type="EMBL" id="RJJR01000015">
    <property type="protein sequence ID" value="RNI34063.1"/>
    <property type="molecule type" value="Genomic_DNA"/>
</dbReference>
<protein>
    <submittedName>
        <fullName evidence="2">Uncharacterized protein</fullName>
    </submittedName>
</protein>
<sequence>MCGISIFVFTGMCPYFIYFRVNFFTSKAAMKNNSILFQFLAIICTLSITFSACKKDPAGISNIIQQGNTTIEINAIYTGYYLQVRYNNVINAPIRATVRVYQNGKTMDVPVNIPAAYKSLQEWNEDDFINTWNYNGYYDSTRVNGLPVITGTVDSVKIIAASCPDKEYGFRIVGGNIDWSAFYHPTDPKTTVSFISNTDTVLYSDYDFSSGTIFYNKTSKLYRFVMYNLTYQVYAAPANYPLQAGMTMDVPIFIYFWNGRNYGLPAEGPLAGTNGSTVKLTITNVSDTHFDASFSGKVWASRLADTLFISRGEIKNALLPVIDQ</sequence>
<organism evidence="2 3">
    <name type="scientific">Hanamia caeni</name>
    <dbReference type="NCBI Taxonomy" id="2294116"/>
    <lineage>
        <taxon>Bacteria</taxon>
        <taxon>Pseudomonadati</taxon>
        <taxon>Bacteroidota</taxon>
        <taxon>Chitinophagia</taxon>
        <taxon>Chitinophagales</taxon>
        <taxon>Chitinophagaceae</taxon>
        <taxon>Hanamia</taxon>
    </lineage>
</organism>
<evidence type="ECO:0000256" key="1">
    <source>
        <dbReference type="SAM" id="Phobius"/>
    </source>
</evidence>
<evidence type="ECO:0000313" key="3">
    <source>
        <dbReference type="Proteomes" id="UP000267223"/>
    </source>
</evidence>
<keyword evidence="1" id="KW-0812">Transmembrane</keyword>